<dbReference type="CDD" id="cd04657">
    <property type="entry name" value="Piwi_ago-like"/>
    <property type="match status" value="1"/>
</dbReference>
<dbReference type="Pfam" id="PF16488">
    <property type="entry name" value="ArgoL2"/>
    <property type="match status" value="1"/>
</dbReference>
<dbReference type="AlphaFoldDB" id="G4ZE10"/>
<dbReference type="OMA" id="NAAFCAN"/>
<dbReference type="InterPro" id="IPR036397">
    <property type="entry name" value="RNaseH_sf"/>
</dbReference>
<dbReference type="RefSeq" id="XP_009525989.1">
    <property type="nucleotide sequence ID" value="XM_009527694.1"/>
</dbReference>
<dbReference type="InterPro" id="IPR003165">
    <property type="entry name" value="Piwi"/>
</dbReference>
<dbReference type="Pfam" id="PF16487">
    <property type="entry name" value="ArgoMid"/>
    <property type="match status" value="1"/>
</dbReference>
<evidence type="ECO:0000313" key="3">
    <source>
        <dbReference type="EMBL" id="EGZ16931.1"/>
    </source>
</evidence>
<dbReference type="PANTHER" id="PTHR22891">
    <property type="entry name" value="EUKARYOTIC TRANSLATION INITIATION FACTOR 2C"/>
    <property type="match status" value="1"/>
</dbReference>
<dbReference type="InterPro" id="IPR032472">
    <property type="entry name" value="ArgoL2"/>
</dbReference>
<dbReference type="SMR" id="G4ZE10"/>
<dbReference type="PROSITE" id="PS50821">
    <property type="entry name" value="PAZ"/>
    <property type="match status" value="1"/>
</dbReference>
<keyword evidence="4" id="KW-1185">Reference proteome</keyword>
<dbReference type="Gene3D" id="2.170.260.10">
    <property type="entry name" value="paz domain"/>
    <property type="match status" value="1"/>
</dbReference>
<proteinExistence type="predicted"/>
<dbReference type="EMBL" id="JH159154">
    <property type="protein sequence ID" value="EGZ16931.1"/>
    <property type="molecule type" value="Genomic_DNA"/>
</dbReference>
<organism evidence="3 4">
    <name type="scientific">Phytophthora sojae (strain P6497)</name>
    <name type="common">Soybean stem and root rot agent</name>
    <name type="synonym">Phytophthora megasperma f. sp. glycines</name>
    <dbReference type="NCBI Taxonomy" id="1094619"/>
    <lineage>
        <taxon>Eukaryota</taxon>
        <taxon>Sar</taxon>
        <taxon>Stramenopiles</taxon>
        <taxon>Oomycota</taxon>
        <taxon>Peronosporomycetes</taxon>
        <taxon>Peronosporales</taxon>
        <taxon>Peronosporaceae</taxon>
        <taxon>Phytophthora</taxon>
    </lineage>
</organism>
<name>G4ZE10_PHYSP</name>
<dbReference type="CDD" id="cd02846">
    <property type="entry name" value="PAZ_argonaute_like"/>
    <property type="match status" value="1"/>
</dbReference>
<dbReference type="STRING" id="1094619.G4ZE10"/>
<dbReference type="InterPro" id="IPR032473">
    <property type="entry name" value="Argonaute_Mid_dom"/>
</dbReference>
<evidence type="ECO:0000259" key="1">
    <source>
        <dbReference type="PROSITE" id="PS50821"/>
    </source>
</evidence>
<feature type="domain" description="Piwi" evidence="2">
    <location>
        <begin position="367"/>
        <end position="666"/>
    </location>
</feature>
<dbReference type="InterPro" id="IPR045246">
    <property type="entry name" value="Piwi_ago-like"/>
</dbReference>
<feature type="domain" description="PAZ" evidence="1">
    <location>
        <begin position="106"/>
        <end position="200"/>
    </location>
</feature>
<evidence type="ECO:0000259" key="2">
    <source>
        <dbReference type="PROSITE" id="PS50822"/>
    </source>
</evidence>
<dbReference type="PROSITE" id="PS50822">
    <property type="entry name" value="PIWI"/>
    <property type="match status" value="1"/>
</dbReference>
<dbReference type="InterPro" id="IPR012337">
    <property type="entry name" value="RNaseH-like_sf"/>
</dbReference>
<dbReference type="Proteomes" id="UP000002640">
    <property type="component" value="Unassembled WGS sequence"/>
</dbReference>
<dbReference type="Gene3D" id="3.30.420.10">
    <property type="entry name" value="Ribonuclease H-like superfamily/Ribonuclease H"/>
    <property type="match status" value="1"/>
</dbReference>
<dbReference type="InterPro" id="IPR003100">
    <property type="entry name" value="PAZ_dom"/>
</dbReference>
<dbReference type="Gene3D" id="3.40.50.2300">
    <property type="match status" value="1"/>
</dbReference>
<dbReference type="SMART" id="SM01163">
    <property type="entry name" value="DUF1785"/>
    <property type="match status" value="1"/>
</dbReference>
<evidence type="ECO:0000313" key="4">
    <source>
        <dbReference type="Proteomes" id="UP000002640"/>
    </source>
</evidence>
<dbReference type="Pfam" id="PF02170">
    <property type="entry name" value="PAZ"/>
    <property type="match status" value="1"/>
</dbReference>
<dbReference type="Pfam" id="PF08699">
    <property type="entry name" value="ArgoL1"/>
    <property type="match status" value="1"/>
</dbReference>
<sequence length="701" mass="78710">MTDLLQHYSDPEVNVMPVLQALDVVARHVACQRLTVVGRDLYTLKDPHSVHGGKELCWGYHQAIRKAEDKLVLNLNETSAVFYTPGSLMQLTLSALRAKDPSRIRTLSKLELKNLAHALHNVEVKPTHREGRARAIYGVSAEPADQLLVNIKGKEQTVAEYFDSKYAKRLKYPRLPCANVGSKRPGKETWLPIEVCEVVPGQHCANADELDSPSITKLTAIPPAKRERNILDHVKDATFSNDPYLAAFGMKVMLKMETTNARELEPPCVQYRNTSERPRNAEWRLKDKIMVKGVPFKHWGVLILDEVDASVVRKFVRMLCDVGRQRGLFIKNNDPVFIHQNDQRTTDVEELVRICYQRVAERGPPEMLLVVLPDTRSWLYGPVKVMADTVLGVSCQCVASKNLRKANAAFCANVCLKLNMRLDGKNAVLRDPLPLLSTSPTIIIGADLEHPRPGMGSQPSIAAVVASMDAYSAQYAARMGAQKASEDIQKLPNMLRELFHAYYERTKRKPEHVVYYRDGVGDGQYSDILKAEIRALRKAFKMISDNYSPPITFIVANKRHHTRAFPVDRRDADHKGNVKPGTVVDSGVLDPHRFDFFLYGHSSLQGTSKPCHYTVLYDENNLSADDIQLLTYHLGYTFSRSTHAVSVAAPVYYANEAAARARHFLKEAPQEEASEIAGSSSGAKFLFAKVHKNVLNKMFFI</sequence>
<reference evidence="3 4" key="1">
    <citation type="journal article" date="2006" name="Science">
        <title>Phytophthora genome sequences uncover evolutionary origins and mechanisms of pathogenesis.</title>
        <authorList>
            <person name="Tyler B.M."/>
            <person name="Tripathy S."/>
            <person name="Zhang X."/>
            <person name="Dehal P."/>
            <person name="Jiang R.H."/>
            <person name="Aerts A."/>
            <person name="Arredondo F.D."/>
            <person name="Baxter L."/>
            <person name="Bensasson D."/>
            <person name="Beynon J.L."/>
            <person name="Chapman J."/>
            <person name="Damasceno C.M."/>
            <person name="Dorrance A.E."/>
            <person name="Dou D."/>
            <person name="Dickerman A.W."/>
            <person name="Dubchak I.L."/>
            <person name="Garbelotto M."/>
            <person name="Gijzen M."/>
            <person name="Gordon S.G."/>
            <person name="Govers F."/>
            <person name="Grunwald N.J."/>
            <person name="Huang W."/>
            <person name="Ivors K.L."/>
            <person name="Jones R.W."/>
            <person name="Kamoun S."/>
            <person name="Krampis K."/>
            <person name="Lamour K.H."/>
            <person name="Lee M.K."/>
            <person name="McDonald W.H."/>
            <person name="Medina M."/>
            <person name="Meijer H.J."/>
            <person name="Nordberg E.K."/>
            <person name="Maclean D.J."/>
            <person name="Ospina-Giraldo M.D."/>
            <person name="Morris P.F."/>
            <person name="Phuntumart V."/>
            <person name="Putnam N.H."/>
            <person name="Rash S."/>
            <person name="Rose J.K."/>
            <person name="Sakihama Y."/>
            <person name="Salamov A.A."/>
            <person name="Savidor A."/>
            <person name="Scheuring C.F."/>
            <person name="Smith B.M."/>
            <person name="Sobral B.W."/>
            <person name="Terry A."/>
            <person name="Torto-Alalibo T.A."/>
            <person name="Win J."/>
            <person name="Xu Z."/>
            <person name="Zhang H."/>
            <person name="Grigoriev I.V."/>
            <person name="Rokhsar D.S."/>
            <person name="Boore J.L."/>
        </authorList>
    </citation>
    <scope>NUCLEOTIDE SEQUENCE [LARGE SCALE GENOMIC DNA]</scope>
    <source>
        <strain evidence="3 4">P6497</strain>
    </source>
</reference>
<dbReference type="InterPro" id="IPR014811">
    <property type="entry name" value="ArgoL1"/>
</dbReference>
<dbReference type="GeneID" id="20641827"/>
<accession>G4ZE10</accession>
<dbReference type="InParanoid" id="G4ZE10"/>
<dbReference type="InterPro" id="IPR036085">
    <property type="entry name" value="PAZ_dom_sf"/>
</dbReference>
<dbReference type="GO" id="GO:0003723">
    <property type="term" value="F:RNA binding"/>
    <property type="evidence" value="ECO:0007669"/>
    <property type="project" value="InterPro"/>
</dbReference>
<dbReference type="Pfam" id="PF02171">
    <property type="entry name" value="Piwi"/>
    <property type="match status" value="1"/>
</dbReference>
<dbReference type="SUPFAM" id="SSF53098">
    <property type="entry name" value="Ribonuclease H-like"/>
    <property type="match status" value="1"/>
</dbReference>
<dbReference type="SMART" id="SM00950">
    <property type="entry name" value="Piwi"/>
    <property type="match status" value="1"/>
</dbReference>
<gene>
    <name evidence="3" type="ORF">PHYSODRAFT_300183</name>
</gene>
<protein>
    <submittedName>
        <fullName evidence="3">Uncharacterized protein</fullName>
    </submittedName>
</protein>
<dbReference type="KEGG" id="psoj:PHYSODRAFT_300183"/>
<dbReference type="SUPFAM" id="SSF101690">
    <property type="entry name" value="PAZ domain"/>
    <property type="match status" value="1"/>
</dbReference>